<dbReference type="PROSITE" id="PS50011">
    <property type="entry name" value="PROTEIN_KINASE_DOM"/>
    <property type="match status" value="1"/>
</dbReference>
<evidence type="ECO:0000256" key="1">
    <source>
        <dbReference type="ARBA" id="ARBA00022679"/>
    </source>
</evidence>
<dbReference type="CDD" id="cd14014">
    <property type="entry name" value="STKc_PknB_like"/>
    <property type="match status" value="1"/>
</dbReference>
<dbReference type="InterPro" id="IPR008271">
    <property type="entry name" value="Ser/Thr_kinase_AS"/>
</dbReference>
<evidence type="ECO:0000256" key="5">
    <source>
        <dbReference type="PROSITE-ProRule" id="PRU10141"/>
    </source>
</evidence>
<feature type="region of interest" description="Disordered" evidence="6">
    <location>
        <begin position="269"/>
        <end position="300"/>
    </location>
</feature>
<evidence type="ECO:0000313" key="8">
    <source>
        <dbReference type="EMBL" id="GGP68848.1"/>
    </source>
</evidence>
<comment type="caution">
    <text evidence="8">The sequence shown here is derived from an EMBL/GenBank/DDBJ whole genome shotgun (WGS) entry which is preliminary data.</text>
</comment>
<feature type="region of interest" description="Disordered" evidence="6">
    <location>
        <begin position="326"/>
        <end position="459"/>
    </location>
</feature>
<dbReference type="Pfam" id="PF00069">
    <property type="entry name" value="Pkinase"/>
    <property type="match status" value="1"/>
</dbReference>
<dbReference type="Gene3D" id="1.10.510.10">
    <property type="entry name" value="Transferase(Phosphotransferase) domain 1"/>
    <property type="match status" value="1"/>
</dbReference>
<dbReference type="SMART" id="SM00220">
    <property type="entry name" value="S_TKc"/>
    <property type="match status" value="1"/>
</dbReference>
<dbReference type="InterPro" id="IPR017441">
    <property type="entry name" value="Protein_kinase_ATP_BS"/>
</dbReference>
<keyword evidence="4 5" id="KW-0067">ATP-binding</keyword>
<evidence type="ECO:0000256" key="4">
    <source>
        <dbReference type="ARBA" id="ARBA00022840"/>
    </source>
</evidence>
<dbReference type="AlphaFoldDB" id="A0A918AQ50"/>
<keyword evidence="1" id="KW-0808">Transferase</keyword>
<dbReference type="GO" id="GO:0005524">
    <property type="term" value="F:ATP binding"/>
    <property type="evidence" value="ECO:0007669"/>
    <property type="project" value="UniProtKB-UniRule"/>
</dbReference>
<organism evidence="8 9">
    <name type="scientific">Saccharothrix coeruleofusca</name>
    <dbReference type="NCBI Taxonomy" id="33919"/>
    <lineage>
        <taxon>Bacteria</taxon>
        <taxon>Bacillati</taxon>
        <taxon>Actinomycetota</taxon>
        <taxon>Actinomycetes</taxon>
        <taxon>Pseudonocardiales</taxon>
        <taxon>Pseudonocardiaceae</taxon>
        <taxon>Saccharothrix</taxon>
    </lineage>
</organism>
<dbReference type="Gene3D" id="3.30.200.20">
    <property type="entry name" value="Phosphorylase Kinase, domain 1"/>
    <property type="match status" value="1"/>
</dbReference>
<dbReference type="PROSITE" id="PS00108">
    <property type="entry name" value="PROTEIN_KINASE_ST"/>
    <property type="match status" value="1"/>
</dbReference>
<protein>
    <recommendedName>
        <fullName evidence="7">Protein kinase domain-containing protein</fullName>
    </recommendedName>
</protein>
<name>A0A918AQ50_9PSEU</name>
<reference evidence="8" key="1">
    <citation type="journal article" date="2014" name="Int. J. Syst. Evol. Microbiol.">
        <title>Complete genome sequence of Corynebacterium casei LMG S-19264T (=DSM 44701T), isolated from a smear-ripened cheese.</title>
        <authorList>
            <consortium name="US DOE Joint Genome Institute (JGI-PGF)"/>
            <person name="Walter F."/>
            <person name="Albersmeier A."/>
            <person name="Kalinowski J."/>
            <person name="Ruckert C."/>
        </authorList>
    </citation>
    <scope>NUCLEOTIDE SEQUENCE</scope>
    <source>
        <strain evidence="8">JCM 3313</strain>
    </source>
</reference>
<dbReference type="PANTHER" id="PTHR43289:SF34">
    <property type="entry name" value="SERINE_THREONINE-PROTEIN KINASE YBDM-RELATED"/>
    <property type="match status" value="1"/>
</dbReference>
<dbReference type="InterPro" id="IPR011009">
    <property type="entry name" value="Kinase-like_dom_sf"/>
</dbReference>
<evidence type="ECO:0000256" key="2">
    <source>
        <dbReference type="ARBA" id="ARBA00022741"/>
    </source>
</evidence>
<proteinExistence type="predicted"/>
<dbReference type="PANTHER" id="PTHR43289">
    <property type="entry name" value="MITOGEN-ACTIVATED PROTEIN KINASE KINASE KINASE 20-RELATED"/>
    <property type="match status" value="1"/>
</dbReference>
<evidence type="ECO:0000256" key="3">
    <source>
        <dbReference type="ARBA" id="ARBA00022777"/>
    </source>
</evidence>
<keyword evidence="3" id="KW-0418">Kinase</keyword>
<accession>A0A918AQ50</accession>
<evidence type="ECO:0000256" key="6">
    <source>
        <dbReference type="SAM" id="MobiDB-lite"/>
    </source>
</evidence>
<dbReference type="Proteomes" id="UP000639606">
    <property type="component" value="Unassembled WGS sequence"/>
</dbReference>
<dbReference type="PROSITE" id="PS00107">
    <property type="entry name" value="PROTEIN_KINASE_ATP"/>
    <property type="match status" value="1"/>
</dbReference>
<gene>
    <name evidence="8" type="ORF">GCM10010185_47280</name>
</gene>
<dbReference type="SUPFAM" id="SSF56112">
    <property type="entry name" value="Protein kinase-like (PK-like)"/>
    <property type="match status" value="1"/>
</dbReference>
<keyword evidence="2 5" id="KW-0547">Nucleotide-binding</keyword>
<dbReference type="InterPro" id="IPR000719">
    <property type="entry name" value="Prot_kinase_dom"/>
</dbReference>
<reference evidence="8" key="2">
    <citation type="submission" date="2020-09" db="EMBL/GenBank/DDBJ databases">
        <authorList>
            <person name="Sun Q."/>
            <person name="Ohkuma M."/>
        </authorList>
    </citation>
    <scope>NUCLEOTIDE SEQUENCE</scope>
    <source>
        <strain evidence="8">JCM 3313</strain>
    </source>
</reference>
<sequence>MSRSGSESLLANRYELAEPIGLGGMSEVHRGWDTLLRRHVAIKLFQPGFDDAAAQRFDNEVRALANLSHPWLVSVYDADTHEGTPFVVLQLVEGDTLRDRIERGPLSPDQVRRLGAGLADALAHVHSHGLVHRDIKPSNILLDREDNAYLADFGLVHLTGATRLTRTDQLVGTAAYLAPEQVLGQEVDHPADVYALGLVLLECLTGRREYGGGDVEAAIARLHRPPAIPQHLPADVERLLSRMTASAPHDRPTAQDCARALAAASLLPDDTVPMGTVPTDAAPLGTVPSDTAQAAPRRELRPSRKVLVTVAGALVGALSIGTAATVGQEPATSQPASSTTPPASSAPSQPVAPQLPQDAAPQAVFNPPQKAATQTPDTTQATTTTTTTPQVTTSETPSATTSAPAVTSDPATEVTTSPPVVTTTGGQTPTSVPPASSPTDLPESNAGAGEPSPSADERS</sequence>
<dbReference type="GO" id="GO:0004674">
    <property type="term" value="F:protein serine/threonine kinase activity"/>
    <property type="evidence" value="ECO:0007669"/>
    <property type="project" value="TreeGrafter"/>
</dbReference>
<dbReference type="EMBL" id="BMRG01000010">
    <property type="protein sequence ID" value="GGP68848.1"/>
    <property type="molecule type" value="Genomic_DNA"/>
</dbReference>
<feature type="binding site" evidence="5">
    <location>
        <position position="43"/>
    </location>
    <ligand>
        <name>ATP</name>
        <dbReference type="ChEBI" id="CHEBI:30616"/>
    </ligand>
</feature>
<evidence type="ECO:0000259" key="7">
    <source>
        <dbReference type="PROSITE" id="PS50011"/>
    </source>
</evidence>
<evidence type="ECO:0000313" key="9">
    <source>
        <dbReference type="Proteomes" id="UP000639606"/>
    </source>
</evidence>
<feature type="domain" description="Protein kinase" evidence="7">
    <location>
        <begin position="14"/>
        <end position="267"/>
    </location>
</feature>
<keyword evidence="9" id="KW-1185">Reference proteome</keyword>
<feature type="compositionally biased region" description="Low complexity" evidence="6">
    <location>
        <begin position="330"/>
        <end position="430"/>
    </location>
</feature>